<protein>
    <submittedName>
        <fullName evidence="1">Uncharacterized protein</fullName>
    </submittedName>
</protein>
<evidence type="ECO:0000313" key="1">
    <source>
        <dbReference type="EMBL" id="ACN36035.1"/>
    </source>
</evidence>
<proteinExistence type="evidence at transcript level"/>
<dbReference type="AlphaFoldDB" id="C0PLG9"/>
<dbReference type="EMBL" id="BT069138">
    <property type="protein sequence ID" value="ACN36035.1"/>
    <property type="molecule type" value="mRNA"/>
</dbReference>
<accession>C0PLG9</accession>
<reference evidence="1" key="2">
    <citation type="submission" date="2012-06" db="EMBL/GenBank/DDBJ databases">
        <authorList>
            <person name="Yu Y."/>
            <person name="Currie J."/>
            <person name="Lomeli R."/>
            <person name="Angelova A."/>
            <person name="Collura K."/>
            <person name="Wissotski M."/>
            <person name="Campos D."/>
            <person name="Kudrna D."/>
            <person name="Golser W."/>
            <person name="Ashely E."/>
            <person name="Descour A."/>
            <person name="Fernandes J."/>
            <person name="Soderlund C."/>
            <person name="Walbot V."/>
        </authorList>
    </citation>
    <scope>NUCLEOTIDE SEQUENCE</scope>
    <source>
        <strain evidence="1">B73</strain>
    </source>
</reference>
<reference evidence="1" key="1">
    <citation type="journal article" date="2009" name="PLoS Genet.">
        <title>Sequencing, mapping, and analysis of 27,455 maize full-length cDNAs.</title>
        <authorList>
            <person name="Soderlund C."/>
            <person name="Descour A."/>
            <person name="Kudrna D."/>
            <person name="Bomhoff M."/>
            <person name="Boyd L."/>
            <person name="Currie J."/>
            <person name="Angelova A."/>
            <person name="Collura K."/>
            <person name="Wissotski M."/>
            <person name="Ashley E."/>
            <person name="Morrow D."/>
            <person name="Fernandes J."/>
            <person name="Walbot V."/>
            <person name="Yu Y."/>
        </authorList>
    </citation>
    <scope>NUCLEOTIDE SEQUENCE</scope>
    <source>
        <strain evidence="1">B73</strain>
    </source>
</reference>
<sequence>MPSPEIFSCTGGCFGSVSVHSR</sequence>
<name>C0PLG9_MAIZE</name>
<organism evidence="1">
    <name type="scientific">Zea mays</name>
    <name type="common">Maize</name>
    <dbReference type="NCBI Taxonomy" id="4577"/>
    <lineage>
        <taxon>Eukaryota</taxon>
        <taxon>Viridiplantae</taxon>
        <taxon>Streptophyta</taxon>
        <taxon>Embryophyta</taxon>
        <taxon>Tracheophyta</taxon>
        <taxon>Spermatophyta</taxon>
        <taxon>Magnoliopsida</taxon>
        <taxon>Liliopsida</taxon>
        <taxon>Poales</taxon>
        <taxon>Poaceae</taxon>
        <taxon>PACMAD clade</taxon>
        <taxon>Panicoideae</taxon>
        <taxon>Andropogonodae</taxon>
        <taxon>Andropogoneae</taxon>
        <taxon>Tripsacinae</taxon>
        <taxon>Zea</taxon>
    </lineage>
</organism>